<evidence type="ECO:0008006" key="3">
    <source>
        <dbReference type="Google" id="ProtNLM"/>
    </source>
</evidence>
<accession>A0A510JEG5</accession>
<dbReference type="AlphaFoldDB" id="A0A510JEG5"/>
<dbReference type="Proteomes" id="UP000321606">
    <property type="component" value="Chromosome"/>
</dbReference>
<dbReference type="STRING" id="714315.GCA_000516535_01586"/>
<gene>
    <name evidence="1" type="ORF">JCM16774_1579</name>
</gene>
<evidence type="ECO:0000313" key="1">
    <source>
        <dbReference type="EMBL" id="BBM36635.1"/>
    </source>
</evidence>
<protein>
    <recommendedName>
        <fullName evidence="3">DUF4878 domain-containing protein</fullName>
    </recommendedName>
</protein>
<proteinExistence type="predicted"/>
<dbReference type="RefSeq" id="WP_006806602.1">
    <property type="nucleotide sequence ID" value="NZ_AP019822.1"/>
</dbReference>
<evidence type="ECO:0000313" key="2">
    <source>
        <dbReference type="Proteomes" id="UP000321606"/>
    </source>
</evidence>
<organism evidence="1 2">
    <name type="scientific">Pseudoleptotrichia goodfellowii</name>
    <dbReference type="NCBI Taxonomy" id="157692"/>
    <lineage>
        <taxon>Bacteria</taxon>
        <taxon>Fusobacteriati</taxon>
        <taxon>Fusobacteriota</taxon>
        <taxon>Fusobacteriia</taxon>
        <taxon>Fusobacteriales</taxon>
        <taxon>Leptotrichiaceae</taxon>
        <taxon>Pseudoleptotrichia</taxon>
    </lineage>
</organism>
<name>A0A510JEG5_9FUSO</name>
<dbReference type="KEGG" id="lgo:JCM16774_1579"/>
<sequence length="129" mass="15019">MKKYLFLPILLIFINCTTVNLTLVESDKVNKEVTDTIVELKEAANFNKYEKLKEFFLPTFKNNIILDNIKKYDLSKLTFIFSEVKAVSKNKASGLMIINYGSESNYYIVNWKMTNENGQWKISDVAEKK</sequence>
<dbReference type="EMBL" id="AP019822">
    <property type="protein sequence ID" value="BBM36635.1"/>
    <property type="molecule type" value="Genomic_DNA"/>
</dbReference>
<reference evidence="1 2" key="1">
    <citation type="submission" date="2019-07" db="EMBL/GenBank/DDBJ databases">
        <title>Complete Genome Sequence of Leptotrichia goodfellowii Strain JCM 16774.</title>
        <authorList>
            <person name="Watanabe S."/>
            <person name="Cui L."/>
        </authorList>
    </citation>
    <scope>NUCLEOTIDE SEQUENCE [LARGE SCALE GENOMIC DNA]</scope>
    <source>
        <strain evidence="1 2">JCM16774</strain>
    </source>
</reference>
<dbReference type="OrthoDB" id="95475at2"/>